<dbReference type="PANTHER" id="PTHR21286:SF0">
    <property type="entry name" value="NUCLEAR PORE COMPLEX PROTEIN NUP160"/>
    <property type="match status" value="1"/>
</dbReference>
<feature type="domain" description="NUP160 helical" evidence="5">
    <location>
        <begin position="545"/>
        <end position="738"/>
    </location>
</feature>
<dbReference type="InterPro" id="IPR056536">
    <property type="entry name" value="TPR_NUP160_C"/>
</dbReference>
<dbReference type="EMBL" id="JAMYWD010000008">
    <property type="protein sequence ID" value="KAJ4963598.1"/>
    <property type="molecule type" value="Genomic_DNA"/>
</dbReference>
<dbReference type="Pfam" id="PF23354">
    <property type="entry name" value="TPR_NUP160_120_M"/>
    <property type="match status" value="1"/>
</dbReference>
<accession>A0A9Q0HCB7</accession>
<dbReference type="InterPro" id="IPR059141">
    <property type="entry name" value="Beta-prop_Nup120_160"/>
</dbReference>
<keyword evidence="3" id="KW-0539">Nucleus</keyword>
<evidence type="ECO:0000313" key="8">
    <source>
        <dbReference type="EMBL" id="KAJ4963598.1"/>
    </source>
</evidence>
<evidence type="ECO:0000256" key="3">
    <source>
        <dbReference type="ARBA" id="ARBA00023242"/>
    </source>
</evidence>
<feature type="domain" description="NUP160 middle TPR" evidence="7">
    <location>
        <begin position="887"/>
        <end position="1166"/>
    </location>
</feature>
<evidence type="ECO:0000259" key="4">
    <source>
        <dbReference type="Pfam" id="PF11715"/>
    </source>
</evidence>
<sequence length="1504" mass="168947">MALLAGMEVPLIGSNDVKWIEVSVPSLYPAAATAVVSSSYPCAPLTKDAASCYIIGDYSHYIIWRIHESLPNALELIEISACKEFPRIGLRLIFPDALWPFAFICKDEVKSTAGNSYLLYALAVSGVAYLLKLRNISTYISCSFFPRSELVEFNIHTHPQVGAVTAIAATVGCLVIGRHDGSISCYRFGEFDQSPPDIMHELRDDVGGAGRFWGLMARVKSAGAVQDLIISEFHGKKLLFVLHADGSLRVWDLLSHVRLLNHTITIPTVTGASATKLRVGDADNTSVISLAILCSTMELDTQLVATVNLRFTLGEKINLSLEPSITTIPSEGQIIDFVISSKKLWILKDDALMFYDLFRTSDSTEEAYSYGLQDTFVADQLFHGVEHSSDDLIWSSHSLISSLKGQVVPFISSIFLRRLLYPGVHQTVALRETIQEYNKHWTDSEFQSLTVDDLKKEILSLIESETVAEYPLSVIYCWKKLCSRYFHYWCKNSRPYGLLVDSSTNAVGLIRKNSISMFRHLEDIELLINGVGESGSGEHDFVHSGLNLPDDNLDREVLFEVLRCSSSIRRQLGKAAVAIFYESLISTFTISSEEIVTCLLKILETGYSSSLKAVHVSQLGADRSWGKKLADHKNQRQFSIDMLLSLHALCNKATTGGRVLDVIENYLKFLVPRKTMDRLHSEAAFSINTLILVQATSQVAKVMFESTLDILLLLGYFVNTSGQVLMAHSDISRIQLELIPMIHEILAEWLILHFLGTTPSESPALEDFSSRLSSLHIGSHNDTKLWSEMLGTCDYTLACILIPNFGSSLEEHSYISSRCFPSPENIRSSMWNFCSWIIWGRTGEEKSSMFSRIPELVIILLRHGQCEAVENLLAIIDSHSRKEKISQSVQTTDGEWCMHLHLLGCCLLARAQIGLQETSKRKKVHEAVRCFFRASCGQGAYQALHSLSLQTGSSPGYSCNSAAAWKLHYYQWAMLTFEQYNLSEGACQFAFAALEQVDEALRLGNDTAEDHLFEPATAIRGRLWANIFKFTLDLNHYYDAYCAIISNPDEESKYVCLRRLIIVLCERGASKALCDGQLPFIGLAEKVKQELVWKGERSDYASNPNPYKWLYAFEMHRNNWRGAASYIYRYSERLRSEATSKAHQQILMALQERLNGLSAAINALHLVNIAYSWIDPQIDGFSCMDEHPSKKPRKFVNESSVESNEFQAQGLQYYINIEKMETEFLLTSAQYLLCQANMKSTCTGNEVLPSDVVDMLVQTDLYDMAFTLLLKFRKGSALKRDLERVFVAISKKCCPNGLGSPYTGNDIGKHGFLLTASEDETFIHSPHLTSHSTHQLSVNCQWEALEDYLEKYKKLHPRLPVVVAETLLQTDPQIELPLWLVHMFKGSRKAASWGMTGQEADPASLFQLYVGYGRYAEATNLVLEFIESLASLRPADIIKRKKIFSIWFPYTAIESLWCHLEELSNAGQMNDQCDKLKKLLHGALLNHLTLMKMDSHDALSSALC</sequence>
<organism evidence="8 9">
    <name type="scientific">Protea cynaroides</name>
    <dbReference type="NCBI Taxonomy" id="273540"/>
    <lineage>
        <taxon>Eukaryota</taxon>
        <taxon>Viridiplantae</taxon>
        <taxon>Streptophyta</taxon>
        <taxon>Embryophyta</taxon>
        <taxon>Tracheophyta</taxon>
        <taxon>Spermatophyta</taxon>
        <taxon>Magnoliopsida</taxon>
        <taxon>Proteales</taxon>
        <taxon>Proteaceae</taxon>
        <taxon>Protea</taxon>
    </lineage>
</organism>
<evidence type="ECO:0000259" key="7">
    <source>
        <dbReference type="Pfam" id="PF23354"/>
    </source>
</evidence>
<evidence type="ECO:0008006" key="10">
    <source>
        <dbReference type="Google" id="ProtNLM"/>
    </source>
</evidence>
<keyword evidence="2" id="KW-0813">Transport</keyword>
<dbReference type="InterPro" id="IPR021717">
    <property type="entry name" value="Nucleoporin_Nup160"/>
</dbReference>
<dbReference type="GO" id="GO:0005643">
    <property type="term" value="C:nuclear pore"/>
    <property type="evidence" value="ECO:0007669"/>
    <property type="project" value="TreeGrafter"/>
</dbReference>
<comment type="caution">
    <text evidence="8">The sequence shown here is derived from an EMBL/GenBank/DDBJ whole genome shotgun (WGS) entry which is preliminary data.</text>
</comment>
<keyword evidence="9" id="KW-1185">Reference proteome</keyword>
<evidence type="ECO:0000259" key="5">
    <source>
        <dbReference type="Pfam" id="PF17238"/>
    </source>
</evidence>
<proteinExistence type="predicted"/>
<dbReference type="Pfam" id="PF17238">
    <property type="entry name" value="NUP160_helical_2"/>
    <property type="match status" value="1"/>
</dbReference>
<dbReference type="Pfam" id="PF11715">
    <property type="entry name" value="Beta-prop_Nup120_160"/>
    <property type="match status" value="1"/>
</dbReference>
<evidence type="ECO:0000313" key="9">
    <source>
        <dbReference type="Proteomes" id="UP001141806"/>
    </source>
</evidence>
<evidence type="ECO:0000259" key="6">
    <source>
        <dbReference type="Pfam" id="PF23347"/>
    </source>
</evidence>
<dbReference type="SUPFAM" id="SSF50978">
    <property type="entry name" value="WD40 repeat-like"/>
    <property type="match status" value="1"/>
</dbReference>
<gene>
    <name evidence="8" type="ORF">NE237_023537</name>
</gene>
<name>A0A9Q0HCB7_9MAGN</name>
<dbReference type="PANTHER" id="PTHR21286">
    <property type="entry name" value="NUCLEAR PORE COMPLEX PROTEIN NUP160"/>
    <property type="match status" value="1"/>
</dbReference>
<dbReference type="Proteomes" id="UP001141806">
    <property type="component" value="Unassembled WGS sequence"/>
</dbReference>
<comment type="subcellular location">
    <subcellularLocation>
        <location evidence="1">Nucleus</location>
    </subcellularLocation>
</comment>
<evidence type="ECO:0000256" key="1">
    <source>
        <dbReference type="ARBA" id="ARBA00004123"/>
    </source>
</evidence>
<dbReference type="GO" id="GO:0017056">
    <property type="term" value="F:structural constituent of nuclear pore"/>
    <property type="evidence" value="ECO:0007669"/>
    <property type="project" value="TreeGrafter"/>
</dbReference>
<feature type="domain" description="NUP160 C-terminal TPR" evidence="6">
    <location>
        <begin position="1217"/>
        <end position="1480"/>
    </location>
</feature>
<feature type="domain" description="Nucleoporin Nup120/160 beta-propeller" evidence="4">
    <location>
        <begin position="61"/>
        <end position="525"/>
    </location>
</feature>
<dbReference type="Pfam" id="PF23347">
    <property type="entry name" value="TPR_Nup160_C"/>
    <property type="match status" value="1"/>
</dbReference>
<dbReference type="InterPro" id="IPR036322">
    <property type="entry name" value="WD40_repeat_dom_sf"/>
</dbReference>
<dbReference type="OrthoDB" id="67716at2759"/>
<reference evidence="8" key="1">
    <citation type="journal article" date="2023" name="Plant J.">
        <title>The genome of the king protea, Protea cynaroides.</title>
        <authorList>
            <person name="Chang J."/>
            <person name="Duong T.A."/>
            <person name="Schoeman C."/>
            <person name="Ma X."/>
            <person name="Roodt D."/>
            <person name="Barker N."/>
            <person name="Li Z."/>
            <person name="Van de Peer Y."/>
            <person name="Mizrachi E."/>
        </authorList>
    </citation>
    <scope>NUCLEOTIDE SEQUENCE</scope>
    <source>
        <tissue evidence="8">Young leaves</tissue>
    </source>
</reference>
<evidence type="ECO:0000256" key="2">
    <source>
        <dbReference type="ARBA" id="ARBA00022448"/>
    </source>
</evidence>
<protein>
    <recommendedName>
        <fullName evidence="10">Nuclear pore complex protein NUP160</fullName>
    </recommendedName>
</protein>
<dbReference type="InterPro" id="IPR035192">
    <property type="entry name" value="NUP160_hel_plant"/>
</dbReference>
<dbReference type="InterPro" id="IPR056535">
    <property type="entry name" value="TPR_NUP160_M"/>
</dbReference>